<gene>
    <name evidence="7" type="ORF">K9V48_15225</name>
</gene>
<keyword evidence="4 5" id="KW-0472">Membrane</keyword>
<comment type="subcellular location">
    <subcellularLocation>
        <location evidence="1">Membrane</location>
        <topology evidence="1">Multi-pass membrane protein</topology>
    </subcellularLocation>
</comment>
<sequence>MNQEQVDIKTPEFVSLQFQSAGLGSRTAAFIIDQLILMTVNVIIIIGLGLVLYGFDDLFYLADEFMSYPIAITLIVLFLLNWGYFFVLEYFSGGKTIGKRVVGIRVIQENGHSLTILSSFIRNLVRIIDSLPANYLVGMLMIFFHPKNKRIGDLVAGTIVVHERKTKKKSRLSAIEKEIERRGLSKDDVEIEEWAFRSLGAKEWNLVKTYSHRLLQLPKDERVQLTNKMAEILLPKIGIEIEGKEASELENALLTLYLFLKEEWEFEL</sequence>
<dbReference type="PANTHER" id="PTHR38480:SF1">
    <property type="entry name" value="SLR0254 PROTEIN"/>
    <property type="match status" value="1"/>
</dbReference>
<evidence type="ECO:0000256" key="2">
    <source>
        <dbReference type="ARBA" id="ARBA00022692"/>
    </source>
</evidence>
<dbReference type="EMBL" id="JAIQUM010000035">
    <property type="protein sequence ID" value="MBZ5751565.1"/>
    <property type="molecule type" value="Genomic_DNA"/>
</dbReference>
<dbReference type="PANTHER" id="PTHR38480">
    <property type="entry name" value="SLR0254 PROTEIN"/>
    <property type="match status" value="1"/>
</dbReference>
<evidence type="ECO:0000256" key="1">
    <source>
        <dbReference type="ARBA" id="ARBA00004141"/>
    </source>
</evidence>
<evidence type="ECO:0000259" key="6">
    <source>
        <dbReference type="Pfam" id="PF06271"/>
    </source>
</evidence>
<protein>
    <submittedName>
        <fullName evidence="7">RDD family protein</fullName>
    </submittedName>
</protein>
<evidence type="ECO:0000256" key="4">
    <source>
        <dbReference type="ARBA" id="ARBA00023136"/>
    </source>
</evidence>
<evidence type="ECO:0000256" key="3">
    <source>
        <dbReference type="ARBA" id="ARBA00022989"/>
    </source>
</evidence>
<keyword evidence="3 5" id="KW-1133">Transmembrane helix</keyword>
<dbReference type="Proteomes" id="UP001165287">
    <property type="component" value="Unassembled WGS sequence"/>
</dbReference>
<dbReference type="Pfam" id="PF06271">
    <property type="entry name" value="RDD"/>
    <property type="match status" value="1"/>
</dbReference>
<feature type="transmembrane region" description="Helical" evidence="5">
    <location>
        <begin position="67"/>
        <end position="91"/>
    </location>
</feature>
<dbReference type="InterPro" id="IPR010432">
    <property type="entry name" value="RDD"/>
</dbReference>
<name>A0ABS7UTD3_9BACI</name>
<organism evidence="7 8">
    <name type="scientific">Metabacillus rhizolycopersici</name>
    <dbReference type="NCBI Taxonomy" id="2875709"/>
    <lineage>
        <taxon>Bacteria</taxon>
        <taxon>Bacillati</taxon>
        <taxon>Bacillota</taxon>
        <taxon>Bacilli</taxon>
        <taxon>Bacillales</taxon>
        <taxon>Bacillaceae</taxon>
        <taxon>Metabacillus</taxon>
    </lineage>
</organism>
<comment type="caution">
    <text evidence="7">The sequence shown here is derived from an EMBL/GenBank/DDBJ whole genome shotgun (WGS) entry which is preliminary data.</text>
</comment>
<reference evidence="7" key="1">
    <citation type="submission" date="2024-05" db="EMBL/GenBank/DDBJ databases">
        <title>Metabacillus sp. nov., isolated from the rhizosphere soil of tomato plants.</title>
        <authorList>
            <person name="Ma R."/>
        </authorList>
    </citation>
    <scope>NUCLEOTIDE SEQUENCE</scope>
    <source>
        <strain evidence="7">DBTR6</strain>
    </source>
</reference>
<dbReference type="RefSeq" id="WP_224139893.1">
    <property type="nucleotide sequence ID" value="NZ_JAIQUM010000035.1"/>
</dbReference>
<evidence type="ECO:0000256" key="5">
    <source>
        <dbReference type="SAM" id="Phobius"/>
    </source>
</evidence>
<accession>A0ABS7UTD3</accession>
<feature type="transmembrane region" description="Helical" evidence="5">
    <location>
        <begin position="35"/>
        <end position="55"/>
    </location>
</feature>
<proteinExistence type="predicted"/>
<evidence type="ECO:0000313" key="7">
    <source>
        <dbReference type="EMBL" id="MBZ5751565.1"/>
    </source>
</evidence>
<evidence type="ECO:0000313" key="8">
    <source>
        <dbReference type="Proteomes" id="UP001165287"/>
    </source>
</evidence>
<keyword evidence="2 5" id="KW-0812">Transmembrane</keyword>
<keyword evidence="8" id="KW-1185">Reference proteome</keyword>
<feature type="domain" description="RDD" evidence="6">
    <location>
        <begin position="21"/>
        <end position="157"/>
    </location>
</feature>